<dbReference type="PANTHER" id="PTHR30572:SF18">
    <property type="entry name" value="ABC-TYPE MACROLIDE FAMILY EXPORT SYSTEM PERMEASE COMPONENT 2"/>
    <property type="match status" value="1"/>
</dbReference>
<comment type="subcellular location">
    <subcellularLocation>
        <location evidence="1">Cell membrane</location>
        <topology evidence="1">Multi-pass membrane protein</topology>
    </subcellularLocation>
</comment>
<dbReference type="Pfam" id="PF12704">
    <property type="entry name" value="MacB_PCD"/>
    <property type="match status" value="1"/>
</dbReference>
<evidence type="ECO:0000256" key="2">
    <source>
        <dbReference type="ARBA" id="ARBA00022475"/>
    </source>
</evidence>
<evidence type="ECO:0000259" key="7">
    <source>
        <dbReference type="Pfam" id="PF02687"/>
    </source>
</evidence>
<dbReference type="InterPro" id="IPR050250">
    <property type="entry name" value="Macrolide_Exporter_MacB"/>
</dbReference>
<protein>
    <submittedName>
        <fullName evidence="9">ABC transporter permease</fullName>
    </submittedName>
</protein>
<feature type="domain" description="MacB-like periplasmic core" evidence="8">
    <location>
        <begin position="20"/>
        <end position="250"/>
    </location>
</feature>
<evidence type="ECO:0000256" key="5">
    <source>
        <dbReference type="ARBA" id="ARBA00023136"/>
    </source>
</evidence>
<feature type="domain" description="ABC3 transporter permease C-terminal" evidence="7">
    <location>
        <begin position="292"/>
        <end position="405"/>
    </location>
</feature>
<feature type="transmembrane region" description="Helical" evidence="6">
    <location>
        <begin position="336"/>
        <end position="359"/>
    </location>
</feature>
<proteinExistence type="predicted"/>
<evidence type="ECO:0000256" key="6">
    <source>
        <dbReference type="SAM" id="Phobius"/>
    </source>
</evidence>
<dbReference type="Pfam" id="PF02687">
    <property type="entry name" value="FtsX"/>
    <property type="match status" value="2"/>
</dbReference>
<organism evidence="9 10">
    <name type="scientific">Adhaeribacter swui</name>
    <dbReference type="NCBI Taxonomy" id="2086471"/>
    <lineage>
        <taxon>Bacteria</taxon>
        <taxon>Pseudomonadati</taxon>
        <taxon>Bacteroidota</taxon>
        <taxon>Cytophagia</taxon>
        <taxon>Cytophagales</taxon>
        <taxon>Hymenobacteraceae</taxon>
        <taxon>Adhaeribacter</taxon>
    </lineage>
</organism>
<keyword evidence="10" id="KW-1185">Reference proteome</keyword>
<feature type="transmembrane region" description="Helical" evidence="6">
    <location>
        <begin position="427"/>
        <end position="447"/>
    </location>
</feature>
<evidence type="ECO:0000256" key="4">
    <source>
        <dbReference type="ARBA" id="ARBA00022989"/>
    </source>
</evidence>
<dbReference type="EMBL" id="CP055156">
    <property type="protein sequence ID" value="QNF32847.1"/>
    <property type="molecule type" value="Genomic_DNA"/>
</dbReference>
<gene>
    <name evidence="9" type="ORF">HUW51_08920</name>
</gene>
<accession>A0A7G7G6R3</accession>
<evidence type="ECO:0000256" key="1">
    <source>
        <dbReference type="ARBA" id="ARBA00004651"/>
    </source>
</evidence>
<feature type="transmembrane region" description="Helical" evidence="6">
    <location>
        <begin position="728"/>
        <end position="747"/>
    </location>
</feature>
<keyword evidence="5 6" id="KW-0472">Membrane</keyword>
<name>A0A7G7G6R3_9BACT</name>
<dbReference type="PANTHER" id="PTHR30572">
    <property type="entry name" value="MEMBRANE COMPONENT OF TRANSPORTER-RELATED"/>
    <property type="match status" value="1"/>
</dbReference>
<keyword evidence="4 6" id="KW-1133">Transmembrane helix</keyword>
<dbReference type="GO" id="GO:0005886">
    <property type="term" value="C:plasma membrane"/>
    <property type="evidence" value="ECO:0007669"/>
    <property type="project" value="UniProtKB-SubCell"/>
</dbReference>
<dbReference type="GO" id="GO:0022857">
    <property type="term" value="F:transmembrane transporter activity"/>
    <property type="evidence" value="ECO:0007669"/>
    <property type="project" value="TreeGrafter"/>
</dbReference>
<dbReference type="Proteomes" id="UP000515237">
    <property type="component" value="Chromosome"/>
</dbReference>
<feature type="transmembrane region" description="Helical" evidence="6">
    <location>
        <begin position="288"/>
        <end position="307"/>
    </location>
</feature>
<dbReference type="AlphaFoldDB" id="A0A7G7G6R3"/>
<feature type="transmembrane region" description="Helical" evidence="6">
    <location>
        <begin position="379"/>
        <end position="406"/>
    </location>
</feature>
<dbReference type="InterPro" id="IPR003838">
    <property type="entry name" value="ABC3_permease_C"/>
</dbReference>
<feature type="transmembrane region" description="Helical" evidence="6">
    <location>
        <begin position="676"/>
        <end position="701"/>
    </location>
</feature>
<dbReference type="InterPro" id="IPR025857">
    <property type="entry name" value="MacB_PCD"/>
</dbReference>
<feature type="transmembrane region" description="Helical" evidence="6">
    <location>
        <begin position="21"/>
        <end position="42"/>
    </location>
</feature>
<evidence type="ECO:0000313" key="9">
    <source>
        <dbReference type="EMBL" id="QNF32847.1"/>
    </source>
</evidence>
<keyword evidence="3 6" id="KW-0812">Transmembrane</keyword>
<feature type="transmembrane region" description="Helical" evidence="6">
    <location>
        <begin position="759"/>
        <end position="780"/>
    </location>
</feature>
<sequence>MFYNYLVIAWRNLIRHKLYSLINLGGLAVGLTVCMLILIYVAHEHSFDQFHAQANQTFAVHEQLKMGGGESVQFPTMSYYTGPAVQQSTPAVTGYMRTHQPHKSVIIQNPAVANATFTESNFLFADADFFRFFTFELKQGNPATVLREPLAVVISQKMATKYFGTSNPVGKTLRIKTDSTFTYQVTGVAAPAPSNSSITFDFVASVASLKVMPATAELVKSTQLRGGDFRTYFRLKQAADTTQLQNTMRRLVQEDSFAQVQKFVFTALPDLHLKANFGDFTNSKYIKIFPLVAGLILLLALINYMSLTTARSTIRAKEIGVRQVFGANRKIIMAQFYVESTLFAVLAFSLAYGACYLLTPWFLNKLQLQIDTAFLYSPTLLLLLLGLLVFTILVAGSYPAFVLSGYQPVATLKGKMGKQIGAVRVRQVFTTAQFSISVGLMICGLVIDRQLYYFRHTETGINRENVVMIPITEMFGNHYQQFKREIAALPGVAQVATARYPMYKGYDMWVAKGKNSTEDILLPVLSVDKNFVPTLGIQWKVPPVSQDVLNQPQKIVVNELALAKLGLPANPVGSLVNMPGGDGFEVAGVVNNFVFGSLVHETQPLGLVLAPDTANAWGAVGGCLFARINPRTNLPTVLERMAKTYQQFDQTTPFTYTFLDDAFNAQYQAEDRLASIFGVFTGLTVLLACLGLFGLTTFTITQRTKEIGIRKVLGATTLSIVTLVSKNFLQLILVSIVVAAPVAWWFMQQWLQDFAHRITISWWIFGLAGGAALIIAFLTISFQAIKAALDNPVEALRNE</sequence>
<evidence type="ECO:0000259" key="8">
    <source>
        <dbReference type="Pfam" id="PF12704"/>
    </source>
</evidence>
<reference evidence="9 10" key="1">
    <citation type="journal article" date="2018" name="Int. J. Syst. Evol. Microbiol.">
        <title>Adhaeribacter swui sp. nov., isolated from wet mud.</title>
        <authorList>
            <person name="Kim D.U."/>
            <person name="Kim K.W."/>
            <person name="Kang M.S."/>
            <person name="Kim J.Y."/>
            <person name="Jang J.H."/>
            <person name="Kim M.K."/>
        </authorList>
    </citation>
    <scope>NUCLEOTIDE SEQUENCE [LARGE SCALE GENOMIC DNA]</scope>
    <source>
        <strain evidence="9 10">KCTC 52873</strain>
    </source>
</reference>
<feature type="domain" description="ABC3 transporter permease C-terminal" evidence="7">
    <location>
        <begin position="679"/>
        <end position="788"/>
    </location>
</feature>
<dbReference type="RefSeq" id="WP_185273626.1">
    <property type="nucleotide sequence ID" value="NZ_CP055156.1"/>
</dbReference>
<dbReference type="KEGG" id="aswu:HUW51_08920"/>
<evidence type="ECO:0000313" key="10">
    <source>
        <dbReference type="Proteomes" id="UP000515237"/>
    </source>
</evidence>
<evidence type="ECO:0000256" key="3">
    <source>
        <dbReference type="ARBA" id="ARBA00022692"/>
    </source>
</evidence>
<keyword evidence="2" id="KW-1003">Cell membrane</keyword>